<protein>
    <submittedName>
        <fullName evidence="1">(spotted green pufferfish) hypothetical protein</fullName>
    </submittedName>
</protein>
<sequence length="178" mass="20096">MNGKRAPSDLQLLQARGASEICCAHPRPLLLYQSFFSSPLFSPGSPQLNPLLSTGGGNRFNRQPWKHLSQSRHGALLQGPTEPGPGYRLPARYDRRTATVVPGPLSFIKPTFTRTNSPYERGEKPAFQPRKTKAFIQELFCIFTFLCSNLWSKQNKTKQPPLKLLNTEYSTQVFYLPD</sequence>
<dbReference type="EMBL" id="CAAE01015025">
    <property type="protein sequence ID" value="CAG10917.1"/>
    <property type="molecule type" value="Genomic_DNA"/>
</dbReference>
<dbReference type="AlphaFoldDB" id="Q4RL15"/>
<name>Q4RL15_TETNG</name>
<organism evidence="1">
    <name type="scientific">Tetraodon nigroviridis</name>
    <name type="common">Spotted green pufferfish</name>
    <name type="synonym">Chelonodon nigroviridis</name>
    <dbReference type="NCBI Taxonomy" id="99883"/>
    <lineage>
        <taxon>Eukaryota</taxon>
        <taxon>Metazoa</taxon>
        <taxon>Chordata</taxon>
        <taxon>Craniata</taxon>
        <taxon>Vertebrata</taxon>
        <taxon>Euteleostomi</taxon>
        <taxon>Actinopterygii</taxon>
        <taxon>Neopterygii</taxon>
        <taxon>Teleostei</taxon>
        <taxon>Neoteleostei</taxon>
        <taxon>Acanthomorphata</taxon>
        <taxon>Eupercaria</taxon>
        <taxon>Tetraodontiformes</taxon>
        <taxon>Tetradontoidea</taxon>
        <taxon>Tetraodontidae</taxon>
        <taxon>Tetraodon</taxon>
    </lineage>
</organism>
<reference evidence="1" key="1">
    <citation type="journal article" date="2004" name="Nature">
        <title>Genome duplication in the teleost fish Tetraodon nigroviridis reveals the early vertebrate proto-karyotype.</title>
        <authorList>
            <person name="Jaillon O."/>
            <person name="Aury J.-M."/>
            <person name="Brunet F."/>
            <person name="Petit J.-L."/>
            <person name="Stange-Thomann N."/>
            <person name="Mauceli E."/>
            <person name="Bouneau L."/>
            <person name="Fischer C."/>
            <person name="Ozouf-Costaz C."/>
            <person name="Bernot A."/>
            <person name="Nicaud S."/>
            <person name="Jaffe D."/>
            <person name="Fisher S."/>
            <person name="Lutfalla G."/>
            <person name="Dossat C."/>
            <person name="Segurens B."/>
            <person name="Dasilva C."/>
            <person name="Salanoubat M."/>
            <person name="Levy M."/>
            <person name="Boudet N."/>
            <person name="Castellano S."/>
            <person name="Anthouard V."/>
            <person name="Jubin C."/>
            <person name="Castelli V."/>
            <person name="Katinka M."/>
            <person name="Vacherie B."/>
            <person name="Biemont C."/>
            <person name="Skalli Z."/>
            <person name="Cattolico L."/>
            <person name="Poulain J."/>
            <person name="De Berardinis V."/>
            <person name="Cruaud C."/>
            <person name="Duprat S."/>
            <person name="Brottier P."/>
            <person name="Coutanceau J.-P."/>
            <person name="Gouzy J."/>
            <person name="Parra G."/>
            <person name="Lardier G."/>
            <person name="Chapple C."/>
            <person name="McKernan K.J."/>
            <person name="McEwan P."/>
            <person name="Bosak S."/>
            <person name="Kellis M."/>
            <person name="Volff J.-N."/>
            <person name="Guigo R."/>
            <person name="Zody M.C."/>
            <person name="Mesirov J."/>
            <person name="Lindblad-Toh K."/>
            <person name="Birren B."/>
            <person name="Nusbaum C."/>
            <person name="Kahn D."/>
            <person name="Robinson-Rechavi M."/>
            <person name="Laudet V."/>
            <person name="Schachter V."/>
            <person name="Quetier F."/>
            <person name="Saurin W."/>
            <person name="Scarpelli C."/>
            <person name="Wincker P."/>
            <person name="Lander E.S."/>
            <person name="Weissenbach J."/>
            <person name="Roest Crollius H."/>
        </authorList>
    </citation>
    <scope>NUCLEOTIDE SEQUENCE [LARGE SCALE GENOMIC DNA]</scope>
</reference>
<comment type="caution">
    <text evidence="1">The sequence shown here is derived from an EMBL/GenBank/DDBJ whole genome shotgun (WGS) entry which is preliminary data.</text>
</comment>
<proteinExistence type="predicted"/>
<evidence type="ECO:0000313" key="1">
    <source>
        <dbReference type="EMBL" id="CAG10917.1"/>
    </source>
</evidence>
<dbReference type="KEGG" id="tng:GSTEN00032693G001"/>
<reference evidence="1" key="2">
    <citation type="submission" date="2004-02" db="EMBL/GenBank/DDBJ databases">
        <authorList>
            <consortium name="Genoscope"/>
            <consortium name="Whitehead Institute Centre for Genome Research"/>
        </authorList>
    </citation>
    <scope>NUCLEOTIDE SEQUENCE</scope>
</reference>
<gene>
    <name evidence="1" type="ORF">GSTENG00032693001</name>
</gene>
<accession>Q4RL15</accession>